<keyword evidence="4" id="KW-1185">Reference proteome</keyword>
<dbReference type="CDD" id="cd07389">
    <property type="entry name" value="MPP_PhoD"/>
    <property type="match status" value="1"/>
</dbReference>
<feature type="region of interest" description="Disordered" evidence="1">
    <location>
        <begin position="1243"/>
        <end position="1407"/>
    </location>
</feature>
<feature type="compositionally biased region" description="Basic and acidic residues" evidence="1">
    <location>
        <begin position="45"/>
        <end position="54"/>
    </location>
</feature>
<feature type="compositionally biased region" description="Basic and acidic residues" evidence="1">
    <location>
        <begin position="1484"/>
        <end position="1506"/>
    </location>
</feature>
<feature type="compositionally biased region" description="Basic and acidic residues" evidence="1">
    <location>
        <begin position="1374"/>
        <end position="1384"/>
    </location>
</feature>
<feature type="compositionally biased region" description="Low complexity" evidence="1">
    <location>
        <begin position="355"/>
        <end position="368"/>
    </location>
</feature>
<feature type="compositionally biased region" description="Low complexity" evidence="1">
    <location>
        <begin position="32"/>
        <end position="44"/>
    </location>
</feature>
<feature type="region of interest" description="Disordered" evidence="1">
    <location>
        <begin position="331"/>
        <end position="491"/>
    </location>
</feature>
<dbReference type="InterPro" id="IPR043904">
    <property type="entry name" value="PhoD_2-like"/>
</dbReference>
<name>A0A4U0U211_9PEZI</name>
<evidence type="ECO:0000256" key="1">
    <source>
        <dbReference type="SAM" id="MobiDB-lite"/>
    </source>
</evidence>
<dbReference type="InterPro" id="IPR038607">
    <property type="entry name" value="PhoD-like_sf"/>
</dbReference>
<dbReference type="InterPro" id="IPR029052">
    <property type="entry name" value="Metallo-depent_PP-like"/>
</dbReference>
<dbReference type="Pfam" id="PF19050">
    <property type="entry name" value="PhoD_2"/>
    <property type="match status" value="2"/>
</dbReference>
<feature type="region of interest" description="Disordered" evidence="1">
    <location>
        <begin position="553"/>
        <end position="589"/>
    </location>
</feature>
<feature type="region of interest" description="Disordered" evidence="1">
    <location>
        <begin position="1452"/>
        <end position="1706"/>
    </location>
</feature>
<feature type="compositionally biased region" description="Low complexity" evidence="1">
    <location>
        <begin position="1631"/>
        <end position="1640"/>
    </location>
</feature>
<dbReference type="GO" id="GO:0016020">
    <property type="term" value="C:membrane"/>
    <property type="evidence" value="ECO:0007669"/>
    <property type="project" value="TreeGrafter"/>
</dbReference>
<dbReference type="Gene3D" id="3.60.21.70">
    <property type="entry name" value="PhoD-like phosphatase"/>
    <property type="match status" value="1"/>
</dbReference>
<gene>
    <name evidence="3" type="ORF">B0A50_04126</name>
</gene>
<feature type="compositionally biased region" description="Basic and acidic residues" evidence="1">
    <location>
        <begin position="1689"/>
        <end position="1698"/>
    </location>
</feature>
<protein>
    <recommendedName>
        <fullName evidence="2">PhoD-like phosphatase domain-containing protein</fullName>
    </recommendedName>
</protein>
<feature type="compositionally biased region" description="Basic and acidic residues" evidence="1">
    <location>
        <begin position="392"/>
        <end position="411"/>
    </location>
</feature>
<reference evidence="3 4" key="1">
    <citation type="submission" date="2017-03" db="EMBL/GenBank/DDBJ databases">
        <title>Genomes of endolithic fungi from Antarctica.</title>
        <authorList>
            <person name="Coleine C."/>
            <person name="Masonjones S."/>
            <person name="Stajich J.E."/>
        </authorList>
    </citation>
    <scope>NUCLEOTIDE SEQUENCE [LARGE SCALE GENOMIC DNA]</scope>
    <source>
        <strain evidence="3 4">CCFEE 6315</strain>
    </source>
</reference>
<comment type="caution">
    <text evidence="3">The sequence shown here is derived from an EMBL/GenBank/DDBJ whole genome shotgun (WGS) entry which is preliminary data.</text>
</comment>
<feature type="compositionally biased region" description="Basic and acidic residues" evidence="1">
    <location>
        <begin position="1654"/>
        <end position="1668"/>
    </location>
</feature>
<dbReference type="OrthoDB" id="9999821at2759"/>
<feature type="compositionally biased region" description="Low complexity" evidence="1">
    <location>
        <begin position="575"/>
        <end position="587"/>
    </location>
</feature>
<organism evidence="3 4">
    <name type="scientific">Salinomyces thailandicus</name>
    <dbReference type="NCBI Taxonomy" id="706561"/>
    <lineage>
        <taxon>Eukaryota</taxon>
        <taxon>Fungi</taxon>
        <taxon>Dikarya</taxon>
        <taxon>Ascomycota</taxon>
        <taxon>Pezizomycotina</taxon>
        <taxon>Dothideomycetes</taxon>
        <taxon>Dothideomycetidae</taxon>
        <taxon>Mycosphaerellales</taxon>
        <taxon>Teratosphaeriaceae</taxon>
        <taxon>Salinomyces</taxon>
    </lineage>
</organism>
<feature type="domain" description="PhoD-like phosphatase" evidence="2">
    <location>
        <begin position="1087"/>
        <end position="1245"/>
    </location>
</feature>
<feature type="compositionally biased region" description="Basic and acidic residues" evidence="1">
    <location>
        <begin position="181"/>
        <end position="202"/>
    </location>
</feature>
<feature type="compositionally biased region" description="Polar residues" evidence="1">
    <location>
        <begin position="152"/>
        <end position="164"/>
    </location>
</feature>
<dbReference type="PANTHER" id="PTHR46689:SF1">
    <property type="entry name" value="PHOD-LIKE PHOSPHATASE DOMAIN-CONTAINING PROTEIN"/>
    <property type="match status" value="1"/>
</dbReference>
<dbReference type="InterPro" id="IPR018946">
    <property type="entry name" value="PhoD-like_MPP"/>
</dbReference>
<feature type="compositionally biased region" description="Basic and acidic residues" evidence="1">
    <location>
        <begin position="343"/>
        <end position="353"/>
    </location>
</feature>
<feature type="compositionally biased region" description="Basic and acidic residues" evidence="1">
    <location>
        <begin position="214"/>
        <end position="237"/>
    </location>
</feature>
<dbReference type="Proteomes" id="UP000308549">
    <property type="component" value="Unassembled WGS sequence"/>
</dbReference>
<feature type="compositionally biased region" description="Basic and acidic residues" evidence="1">
    <location>
        <begin position="247"/>
        <end position="280"/>
    </location>
</feature>
<evidence type="ECO:0000313" key="3">
    <source>
        <dbReference type="EMBL" id="TKA28155.1"/>
    </source>
</evidence>
<proteinExistence type="predicted"/>
<dbReference type="SUPFAM" id="SSF56300">
    <property type="entry name" value="Metallo-dependent phosphatases"/>
    <property type="match status" value="1"/>
</dbReference>
<feature type="domain" description="PhoD-like phosphatase" evidence="2">
    <location>
        <begin position="818"/>
        <end position="1079"/>
    </location>
</feature>
<dbReference type="PANTHER" id="PTHR46689">
    <property type="entry name" value="MEMBRANE PROTEIN, PUTATIVE-RELATED"/>
    <property type="match status" value="1"/>
</dbReference>
<accession>A0A4U0U211</accession>
<feature type="compositionally biased region" description="Low complexity" evidence="1">
    <location>
        <begin position="66"/>
        <end position="85"/>
    </location>
</feature>
<evidence type="ECO:0000259" key="2">
    <source>
        <dbReference type="Pfam" id="PF19050"/>
    </source>
</evidence>
<feature type="region of interest" description="Disordered" evidence="1">
    <location>
        <begin position="1"/>
        <end position="318"/>
    </location>
</feature>
<evidence type="ECO:0000313" key="4">
    <source>
        <dbReference type="Proteomes" id="UP000308549"/>
    </source>
</evidence>
<feature type="compositionally biased region" description="Polar residues" evidence="1">
    <location>
        <begin position="8"/>
        <end position="31"/>
    </location>
</feature>
<sequence>MEDRRQSGLWTSNPNTGYYEQVEPQTSTRAAQSGPYSYYQPPSKSSKEQRRSFSDRTNQPATHQPSQNGGHTSQTQSQSQSQGGQDFSPGATQKAQRRGSGAAEEPSRTGQTSNTRPRAASKAQPPLRVDPNAVPSNVRSKPWSAEPDVISPNIQRARQASNATELLRRGSVPDRSPLQKLDMELAAKEAKRARVEESEYRAQQRRAARAGMSAEKDMPRRDSTRDKGKVAREESQKAGRVGYDDGTSAREADGAPVEKFRRASDAMRQPSAERESERHPRATSGAVTYTDSRHERPIETAVNTEMGRTEGGKYRHRARDAGFAGAEAAYAGAPIARQNSAAERGKAAYERRKAQSAQPPQASPISPSGHDAGAERSGSKKLQKRAQSGSEWHGRQKDQGPRRYQDQDRRGGNLPPEQQQQQQQSSYAPHETRQQLQTDRVGAGSKKDRAAAMAFQDPDPMPPAQVASDPNNPINYKIPPQTAGGQEAKAQVGFAEVPHSSQEGDDKRHRFGGGLWHRQDHRSYKPSEPALDEWRSAGLLRLKAEDLEFERPATAVSGADRNDKNGPWWEQNGKRSSSGGSRPAAAPYDGPYEEQAMSFRPALYLKCGPLLRYTGMRREAAATSRTGRQAASDGEKEIWRGSVMIVTDDQGSDLSSQPTLRLFAQPMDLHVPPPQHLLDSGHELPPEYEDPVAGQVKLSRTGRPLFVRPVHDIEGGIDLSKEENNWGLYAATRTPMLGPQSSMGADGRESRHITFQDKSRIKKHSGETAKRYREIRAIRLHTERGATFWRFNLEIELGSRQHRVAYRINHGPAVGFWVPARGETMNTLFHSCNGFSLSVNPDDFSGPDPLWRDVLNRHQSRPFHVMLGGGDQIYNDAAMRDTTLFKEWLAIKNPEAKHRADFTPEMQEELESFYLERYSMWFSQGLFAMAGAQIPMVNVWDDHDIIDGFGSYPHHFMSSRVFTGLGAVAFKYYMLFQHQSLVAETTKEEPSWLLGASPGPYINELSRSIFMHLGRHVAFVGLDCRTERMRDEVLSQDTYDLIFDRLRREVIENETKHLIVLLGVPIAYPRLNFLENLLTSKMMDPVKALGRTGMLGGFVNKFDGGVEILDDLDDHWTAKHHKAERNWFIQELQDFAAEKSVRVTILGGDVHLGAIGQFYTPKKYQVPKDKDHRYMPNVVSSAIVNTPPPNAMADILNKRNKVHHLDDETDEDMIPLFEADVGGAKRNNRHLLPRRNYCVIREYVPGSTPPASPRREGGRPPGTMDGAFEAEEEGGRGRKFPPGSMKRSMSLTRPGALFRRLSGSGGRSRNPPVSLGNDARRPESAQSYGSSGPPPPPQGMPQSNSMGGPHPNSGSYFPPTQDGAADARPSFRRRPTDLSVREARQAAARGGAGLEDGEDGHADPAAIDLEGGLDITLNMEVDQRDPGGATVPYRLLVPALWYDGEADENVAEFKGRKGGLLGRLRGSRRGKKDEEESEEDEEEHGGGRDGNQDARDAHNDRDDRSLTPRPPPPPPTRQKSAPQHIRGVDEAAVAPWKAGSAGPPSRQRPRASSDAAAHGNDYEAPSEPRSSAYTKGYNMAAPPIGAGYHPSSHAAGSRGQPSVPHSGHQKLPAQASYRREAAVSEDSLTPSEASEAAAAAAERDGPVKRARRPSKAERFFGLGDERGGEGGGGGGRSGSMAYQQDEGGGEERDKEKKKPGWKLWKS</sequence>
<feature type="compositionally biased region" description="Polar residues" evidence="1">
    <location>
        <begin position="55"/>
        <end position="65"/>
    </location>
</feature>
<dbReference type="EMBL" id="NAJL01000019">
    <property type="protein sequence ID" value="TKA28155.1"/>
    <property type="molecule type" value="Genomic_DNA"/>
</dbReference>